<accession>A0ABY4T4N6</accession>
<gene>
    <name evidence="2" type="ORF">IM816_07160</name>
</gene>
<dbReference type="RefSeq" id="WP_250340347.1">
    <property type="nucleotide sequence ID" value="NZ_CP063231.1"/>
</dbReference>
<evidence type="ECO:0000313" key="2">
    <source>
        <dbReference type="EMBL" id="URL59861.1"/>
    </source>
</evidence>
<reference evidence="2" key="1">
    <citation type="submission" date="2020-10" db="EMBL/GenBank/DDBJ databases">
        <title>Whole-genome sequence of Luteibacter sp. EIF3.</title>
        <authorList>
            <person name="Friedrich I."/>
            <person name="Hertel R."/>
            <person name="Daniel R."/>
        </authorList>
    </citation>
    <scope>NUCLEOTIDE SEQUENCE</scope>
    <source>
        <strain evidence="2">EIF3</strain>
    </source>
</reference>
<dbReference type="InterPro" id="IPR046913">
    <property type="entry name" value="ABC-3C_CTD7"/>
</dbReference>
<evidence type="ECO:0000259" key="1">
    <source>
        <dbReference type="Pfam" id="PF20283"/>
    </source>
</evidence>
<dbReference type="EMBL" id="CP063231">
    <property type="protein sequence ID" value="URL59861.1"/>
    <property type="molecule type" value="Genomic_DNA"/>
</dbReference>
<dbReference type="Pfam" id="PF20283">
    <property type="entry name" value="CTD7"/>
    <property type="match status" value="1"/>
</dbReference>
<dbReference type="Proteomes" id="UP001056681">
    <property type="component" value="Chromosome"/>
</dbReference>
<keyword evidence="3" id="KW-1185">Reference proteome</keyword>
<proteinExistence type="predicted"/>
<organism evidence="2 3">
    <name type="scientific">Luteibacter flocculans</name>
    <dbReference type="NCBI Taxonomy" id="2780091"/>
    <lineage>
        <taxon>Bacteria</taxon>
        <taxon>Pseudomonadati</taxon>
        <taxon>Pseudomonadota</taxon>
        <taxon>Gammaproteobacteria</taxon>
        <taxon>Lysobacterales</taxon>
        <taxon>Rhodanobacteraceae</taxon>
        <taxon>Luteibacter</taxon>
    </lineage>
</organism>
<feature type="domain" description="ABC-three component systems C-terminal" evidence="1">
    <location>
        <begin position="262"/>
        <end position="382"/>
    </location>
</feature>
<name>A0ABY4T4N6_9GAMM</name>
<sequence>MAKENAHSAHASAVGYLYQARLALLKGIQAISESPALELSIETFDDVSFEVDGEPVELIQTKHHLGTGGNLADASVDLWKTLRIWIKRVSEAVEAPPRFILMTTGSATAGSAASFLRADDRDEQKADAILLEVCDSSTNEVNIAAYAAYKALLPSQRLRLLRAIRIFDSAPNILDVHDDICHEVRHAAPRAHIEVFVERLEGWWFGVVINALATGGKSIKVLAIDDRIDALREDFHRNSLPVDHASATPTQEIVADLDKRPFVEQLRKINIGTQRIEYAMRDYYRASEQRARWVREQLLVDGELNHYERELKEAWEPRFATMIDELPPDCDAKAKALAGASVYKWVEHEAALPFRSVSQSFLTRGSYHILANQYIVGWHPEYLIDSSDKDGEEK</sequence>
<evidence type="ECO:0000313" key="3">
    <source>
        <dbReference type="Proteomes" id="UP001056681"/>
    </source>
</evidence>
<protein>
    <recommendedName>
        <fullName evidence="1">ABC-three component systems C-terminal domain-containing protein</fullName>
    </recommendedName>
</protein>